<sequence length="133" mass="14754">MAGLLTTVRASVTKSLNNIQPLRKAMNISASQSLFSLISMTQEFSSMNYSTIPRQLGDFDFEFLISSLPGKPLPPETYDLIVTYVMQQTRLDFIKDGINLISLEFGNSSLVDDPTTGRVSLVFSINIIATLKR</sequence>
<reference evidence="1" key="1">
    <citation type="submission" date="2022-09" db="EMBL/GenBank/DDBJ databases">
        <title>Intensive care unit water sources are persistently colonized with multi-drug resistant bacteria and are the site of extensive horizontal gene transfer of antibiotic resistance genes.</title>
        <authorList>
            <person name="Diorio-Toth L."/>
        </authorList>
    </citation>
    <scope>NUCLEOTIDE SEQUENCE</scope>
    <source>
        <strain evidence="1">GD03918</strain>
    </source>
</reference>
<accession>A0AAJ1KYQ8</accession>
<protein>
    <submittedName>
        <fullName evidence="1">Uncharacterized protein</fullName>
    </submittedName>
</protein>
<organism evidence="1 2">
    <name type="scientific">Klebsiella michiganensis</name>
    <dbReference type="NCBI Taxonomy" id="1134687"/>
    <lineage>
        <taxon>Bacteria</taxon>
        <taxon>Pseudomonadati</taxon>
        <taxon>Pseudomonadota</taxon>
        <taxon>Gammaproteobacteria</taxon>
        <taxon>Enterobacterales</taxon>
        <taxon>Enterobacteriaceae</taxon>
        <taxon>Klebsiella/Raoultella group</taxon>
        <taxon>Klebsiella</taxon>
    </lineage>
</organism>
<dbReference type="AlphaFoldDB" id="A0AAJ1KYQ8"/>
<gene>
    <name evidence="1" type="ORF">N5C89_31860</name>
</gene>
<dbReference type="EMBL" id="JAOCBF010000102">
    <property type="protein sequence ID" value="MDH0967430.1"/>
    <property type="molecule type" value="Genomic_DNA"/>
</dbReference>
<dbReference type="RefSeq" id="WP_142631677.1">
    <property type="nucleotide sequence ID" value="NZ_JAOCBF010000102.1"/>
</dbReference>
<proteinExistence type="predicted"/>
<comment type="caution">
    <text evidence="1">The sequence shown here is derived from an EMBL/GenBank/DDBJ whole genome shotgun (WGS) entry which is preliminary data.</text>
</comment>
<dbReference type="Proteomes" id="UP001159937">
    <property type="component" value="Unassembled WGS sequence"/>
</dbReference>
<name>A0AAJ1KYQ8_9ENTR</name>
<evidence type="ECO:0000313" key="2">
    <source>
        <dbReference type="Proteomes" id="UP001159937"/>
    </source>
</evidence>
<evidence type="ECO:0000313" key="1">
    <source>
        <dbReference type="EMBL" id="MDH0967430.1"/>
    </source>
</evidence>